<dbReference type="SUPFAM" id="SSF53474">
    <property type="entry name" value="alpha/beta-Hydrolases"/>
    <property type="match status" value="1"/>
</dbReference>
<dbReference type="EMBL" id="CP029397">
    <property type="protein sequence ID" value="AWL29767.1"/>
    <property type="molecule type" value="Genomic_DNA"/>
</dbReference>
<dbReference type="PANTHER" id="PTHR15394:SF3">
    <property type="entry name" value="SERINE HYDROLASE RBBP9"/>
    <property type="match status" value="1"/>
</dbReference>
<evidence type="ECO:0000313" key="1">
    <source>
        <dbReference type="EMBL" id="AWL29767.1"/>
    </source>
</evidence>
<dbReference type="STRING" id="1871111.GCA_001704615_03546"/>
<dbReference type="GO" id="GO:0016787">
    <property type="term" value="F:hydrolase activity"/>
    <property type="evidence" value="ECO:0007669"/>
    <property type="project" value="UniProtKB-KW"/>
</dbReference>
<proteinExistence type="predicted"/>
<dbReference type="Proteomes" id="UP000245977">
    <property type="component" value="Chromosome"/>
</dbReference>
<dbReference type="Pfam" id="PF06821">
    <property type="entry name" value="Ser_hydrolase"/>
    <property type="match status" value="1"/>
</dbReference>
<keyword evidence="2" id="KW-1185">Reference proteome</keyword>
<name>A0A2S2FFM1_9GAMM</name>
<dbReference type="AlphaFoldDB" id="A0A2S2FFM1"/>
<dbReference type="KEGG" id="adv:DJ533_14940"/>
<sequence>MKTVFVIHGYQASPEKHWFPWLSQKIEAAGAACEIIHLEDPDVPNYAVWKECLHMQIAPLDENSIVVAHSLGCISTLDFLSQALKGKKIKAIFLISPFKDALPSLPELNGFIQHTKIDEFVIQTAIQKRFVFISNNDPYVAPPMSIRLGQAIHAQLVEVKYAGHFMQEDGFTEFPQLWNKLELLLDQPVISSVE</sequence>
<gene>
    <name evidence="1" type="ORF">DJ533_14940</name>
</gene>
<evidence type="ECO:0000313" key="2">
    <source>
        <dbReference type="Proteomes" id="UP000245977"/>
    </source>
</evidence>
<dbReference type="InterPro" id="IPR010662">
    <property type="entry name" value="RBBP9/YdeN"/>
</dbReference>
<dbReference type="PANTHER" id="PTHR15394">
    <property type="entry name" value="SERINE HYDROLASE RBBP9"/>
    <property type="match status" value="1"/>
</dbReference>
<reference evidence="1" key="1">
    <citation type="submission" date="2019-08" db="EMBL/GenBank/DDBJ databases">
        <title>The complete genome of Acinetobacter defluvii strain WCHAD010030.</title>
        <authorList>
            <person name="Hu Y."/>
            <person name="Qin J."/>
            <person name="Feng Y."/>
            <person name="Zong Z."/>
        </authorList>
    </citation>
    <scope>NUCLEOTIDE SEQUENCE</scope>
    <source>
        <strain evidence="1">WCHA30</strain>
    </source>
</reference>
<dbReference type="RefSeq" id="WP_065994182.1">
    <property type="nucleotide sequence ID" value="NZ_CP029397.2"/>
</dbReference>
<dbReference type="OrthoDB" id="9804993at2"/>
<organism evidence="1 2">
    <name type="scientific">Acinetobacter defluvii</name>
    <dbReference type="NCBI Taxonomy" id="1871111"/>
    <lineage>
        <taxon>Bacteria</taxon>
        <taxon>Pseudomonadati</taxon>
        <taxon>Pseudomonadota</taxon>
        <taxon>Gammaproteobacteria</taxon>
        <taxon>Moraxellales</taxon>
        <taxon>Moraxellaceae</taxon>
        <taxon>Acinetobacter</taxon>
    </lineage>
</organism>
<accession>A0A2S2FFM1</accession>
<dbReference type="Gene3D" id="3.40.50.1820">
    <property type="entry name" value="alpha/beta hydrolase"/>
    <property type="match status" value="1"/>
</dbReference>
<dbReference type="InterPro" id="IPR029058">
    <property type="entry name" value="AB_hydrolase_fold"/>
</dbReference>
<protein>
    <submittedName>
        <fullName evidence="1">Serine hydrolase family protein</fullName>
    </submittedName>
</protein>
<keyword evidence="1" id="KW-0378">Hydrolase</keyword>